<protein>
    <submittedName>
        <fullName evidence="1">Uncharacterized protein</fullName>
    </submittedName>
</protein>
<reference evidence="2" key="1">
    <citation type="journal article" date="2022" name="Nat. Commun.">
        <title>Chromosome evolution and the genetic basis of agronomically important traits in greater yam.</title>
        <authorList>
            <person name="Bredeson J.V."/>
            <person name="Lyons J.B."/>
            <person name="Oniyinde I.O."/>
            <person name="Okereke N.R."/>
            <person name="Kolade O."/>
            <person name="Nnabue I."/>
            <person name="Nwadili C.O."/>
            <person name="Hribova E."/>
            <person name="Parker M."/>
            <person name="Nwogha J."/>
            <person name="Shu S."/>
            <person name="Carlson J."/>
            <person name="Kariba R."/>
            <person name="Muthemba S."/>
            <person name="Knop K."/>
            <person name="Barton G.J."/>
            <person name="Sherwood A.V."/>
            <person name="Lopez-Montes A."/>
            <person name="Asiedu R."/>
            <person name="Jamnadass R."/>
            <person name="Muchugi A."/>
            <person name="Goodstein D."/>
            <person name="Egesi C.N."/>
            <person name="Featherston J."/>
            <person name="Asfaw A."/>
            <person name="Simpson G.G."/>
            <person name="Dolezel J."/>
            <person name="Hendre P.S."/>
            <person name="Van Deynze A."/>
            <person name="Kumar P.L."/>
            <person name="Obidiegwu J.E."/>
            <person name="Bhattacharjee R."/>
            <person name="Rokhsar D.S."/>
        </authorList>
    </citation>
    <scope>NUCLEOTIDE SEQUENCE [LARGE SCALE GENOMIC DNA]</scope>
    <source>
        <strain evidence="2">cv. TDa95/00328</strain>
    </source>
</reference>
<sequence>MVGRGSRKDDLPNLSSSNGFAALESLKKKKKSDNSKSKGLSKNQAKEPEKPVFWAPAPITSKKWADVEDEDDDDYYATTAPLNEGWGLPAQQQTKEDDVLEEETESEDDDIGIDDGDDDVEDEVENEPKVPVPAEPGLKKPPLAASATKEAERQLSKKELRKKENEEFHAILNELGISSKDNNAGQGVSSKKSDEQNGENEKKDNAPAASESKISKKKKSKKDKSSREAKDSQEQPNGGDTNTPDEVSGTQPADKDEPAVDVKEKIKKVASMKKKKSSKEMDPAAKAAAQEVATRNARLAATSKRKDKNHYNQQPIR</sequence>
<keyword evidence="2" id="KW-1185">Reference proteome</keyword>
<evidence type="ECO:0000313" key="1">
    <source>
        <dbReference type="EMBL" id="KAH7657298.1"/>
    </source>
</evidence>
<dbReference type="EMBL" id="CM037027">
    <property type="protein sequence ID" value="KAH7657298.1"/>
    <property type="molecule type" value="Genomic_DNA"/>
</dbReference>
<name>A0ACB7UAJ4_DIOAL</name>
<comment type="caution">
    <text evidence="1">The sequence shown here is derived from an EMBL/GenBank/DDBJ whole genome shotgun (WGS) entry which is preliminary data.</text>
</comment>
<proteinExistence type="predicted"/>
<organism evidence="1 2">
    <name type="scientific">Dioscorea alata</name>
    <name type="common">Purple yam</name>
    <dbReference type="NCBI Taxonomy" id="55571"/>
    <lineage>
        <taxon>Eukaryota</taxon>
        <taxon>Viridiplantae</taxon>
        <taxon>Streptophyta</taxon>
        <taxon>Embryophyta</taxon>
        <taxon>Tracheophyta</taxon>
        <taxon>Spermatophyta</taxon>
        <taxon>Magnoliopsida</taxon>
        <taxon>Liliopsida</taxon>
        <taxon>Dioscoreales</taxon>
        <taxon>Dioscoreaceae</taxon>
        <taxon>Dioscorea</taxon>
    </lineage>
</organism>
<dbReference type="Proteomes" id="UP000827976">
    <property type="component" value="Chromosome 17"/>
</dbReference>
<accession>A0ACB7UAJ4</accession>
<evidence type="ECO:0000313" key="2">
    <source>
        <dbReference type="Proteomes" id="UP000827976"/>
    </source>
</evidence>
<gene>
    <name evidence="1" type="ORF">IHE45_17G013000</name>
</gene>